<evidence type="ECO:0000313" key="8">
    <source>
        <dbReference type="EMBL" id="AJK48086.1"/>
    </source>
</evidence>
<dbReference type="PANTHER" id="PTHR42978:SF7">
    <property type="entry name" value="METALLO-HYDROLASE RV2300C-RELATED"/>
    <property type="match status" value="1"/>
</dbReference>
<keyword evidence="4" id="KW-0378">Hydrolase</keyword>
<dbReference type="GO" id="GO:0046872">
    <property type="term" value="F:metal ion binding"/>
    <property type="evidence" value="ECO:0007669"/>
    <property type="project" value="UniProtKB-KW"/>
</dbReference>
<accession>A0A0B6S758</accession>
<keyword evidence="5" id="KW-0862">Zinc</keyword>
<comment type="cofactor">
    <cofactor evidence="1">
        <name>Zn(2+)</name>
        <dbReference type="ChEBI" id="CHEBI:29105"/>
    </cofactor>
</comment>
<dbReference type="HOGENOM" id="CLU_030571_3_3_4"/>
<feature type="compositionally biased region" description="Polar residues" evidence="6">
    <location>
        <begin position="282"/>
        <end position="294"/>
    </location>
</feature>
<dbReference type="AlphaFoldDB" id="A0A0B6S758"/>
<organism evidence="8 9">
    <name type="scientific">Burkholderia plantarii</name>
    <dbReference type="NCBI Taxonomy" id="41899"/>
    <lineage>
        <taxon>Bacteria</taxon>
        <taxon>Pseudomonadati</taxon>
        <taxon>Pseudomonadota</taxon>
        <taxon>Betaproteobacteria</taxon>
        <taxon>Burkholderiales</taxon>
        <taxon>Burkholderiaceae</taxon>
        <taxon>Burkholderia</taxon>
    </lineage>
</organism>
<evidence type="ECO:0000313" key="9">
    <source>
        <dbReference type="Proteomes" id="UP000031838"/>
    </source>
</evidence>
<name>A0A0B6S758_BURPL</name>
<evidence type="ECO:0000256" key="6">
    <source>
        <dbReference type="SAM" id="MobiDB-lite"/>
    </source>
</evidence>
<dbReference type="InterPro" id="IPR036866">
    <property type="entry name" value="RibonucZ/Hydroxyglut_hydro"/>
</dbReference>
<dbReference type="CDD" id="cd07729">
    <property type="entry name" value="AHL_lactonase_MBL-fold"/>
    <property type="match status" value="1"/>
</dbReference>
<dbReference type="SUPFAM" id="SSF56281">
    <property type="entry name" value="Metallo-hydrolase/oxidoreductase"/>
    <property type="match status" value="1"/>
</dbReference>
<dbReference type="Proteomes" id="UP000031838">
    <property type="component" value="Chromosome 1"/>
</dbReference>
<dbReference type="KEGG" id="bgp:BGL_1c36140"/>
<dbReference type="PANTHER" id="PTHR42978">
    <property type="entry name" value="QUORUM-QUENCHING LACTONASE YTNP-RELATED-RELATED"/>
    <property type="match status" value="1"/>
</dbReference>
<evidence type="ECO:0000259" key="7">
    <source>
        <dbReference type="SMART" id="SM00849"/>
    </source>
</evidence>
<evidence type="ECO:0000256" key="3">
    <source>
        <dbReference type="ARBA" id="ARBA00022723"/>
    </source>
</evidence>
<sequence length="294" mass="32597">MSDRNGRAAAPEWEVFALRYARHEGRTSDENYLGEDPHDGMEMPLDFYTWLLRCGERTILVDTGFTAEMAVRRKRRYLHSPLDLLGTLGVDAGSVEDVVITHMHYDHAGNIAAFPNATLHLQEAEMAYCTGRCMCHAVLRKPFEASDVAQTIERLYAGRVSFVDGDKEIAPGVSVHLLGGHTAGLQVVRVRTGRGWVVLASDAAHYWDNLRSRRPFPIVYDVARMLDAHQRIEHLADGPDHIIPGHDPAVLARFPAWPGETDIAELHRPPVAPRAAPRSADTEPQGSDSVSVVN</sequence>
<reference evidence="9" key="1">
    <citation type="submission" date="2011-03" db="EMBL/GenBank/DDBJ databases">
        <authorList>
            <person name="Voget S."/>
            <person name="Streit W.R."/>
            <person name="Jaeger K.E."/>
            <person name="Daniel R."/>
        </authorList>
    </citation>
    <scope>NUCLEOTIDE SEQUENCE [LARGE SCALE GENOMIC DNA]</scope>
    <source>
        <strain evidence="9">PG1</strain>
    </source>
</reference>
<proteinExistence type="inferred from homology"/>
<evidence type="ECO:0000256" key="5">
    <source>
        <dbReference type="ARBA" id="ARBA00022833"/>
    </source>
</evidence>
<dbReference type="RefSeq" id="WP_042626319.1">
    <property type="nucleotide sequence ID" value="NZ_CP002580.1"/>
</dbReference>
<feature type="domain" description="Metallo-beta-lactamase" evidence="7">
    <location>
        <begin position="46"/>
        <end position="246"/>
    </location>
</feature>
<protein>
    <submittedName>
        <fullName evidence="8">Metallo-beta-lactamase family protein</fullName>
    </submittedName>
</protein>
<dbReference type="Gene3D" id="3.60.15.10">
    <property type="entry name" value="Ribonuclease Z/Hydroxyacylglutathione hydrolase-like"/>
    <property type="match status" value="1"/>
</dbReference>
<dbReference type="InterPro" id="IPR001279">
    <property type="entry name" value="Metallo-B-lactamas"/>
</dbReference>
<feature type="region of interest" description="Disordered" evidence="6">
    <location>
        <begin position="268"/>
        <end position="294"/>
    </location>
</feature>
<evidence type="ECO:0000256" key="4">
    <source>
        <dbReference type="ARBA" id="ARBA00022801"/>
    </source>
</evidence>
<dbReference type="SMART" id="SM00849">
    <property type="entry name" value="Lactamase_B"/>
    <property type="match status" value="1"/>
</dbReference>
<dbReference type="EMBL" id="CP002580">
    <property type="protein sequence ID" value="AJK48086.1"/>
    <property type="molecule type" value="Genomic_DNA"/>
</dbReference>
<dbReference type="GO" id="GO:0016787">
    <property type="term" value="F:hydrolase activity"/>
    <property type="evidence" value="ECO:0007669"/>
    <property type="project" value="UniProtKB-KW"/>
</dbReference>
<evidence type="ECO:0000256" key="1">
    <source>
        <dbReference type="ARBA" id="ARBA00001947"/>
    </source>
</evidence>
<keyword evidence="3" id="KW-0479">Metal-binding</keyword>
<comment type="similarity">
    <text evidence="2">Belongs to the metallo-beta-lactamase superfamily.</text>
</comment>
<gene>
    <name evidence="8" type="ORF">BGL_1c36140</name>
</gene>
<reference evidence="8 9" key="2">
    <citation type="journal article" date="2016" name="Appl. Microbiol. Biotechnol.">
        <title>Mutations improving production and secretion of extracellular lipase by Burkholderia glumae PG1.</title>
        <authorList>
            <person name="Knapp A."/>
            <person name="Voget S."/>
            <person name="Gao R."/>
            <person name="Zaburannyi N."/>
            <person name="Krysciak D."/>
            <person name="Breuer M."/>
            <person name="Hauer B."/>
            <person name="Streit W.R."/>
            <person name="Muller R."/>
            <person name="Daniel R."/>
            <person name="Jaeger K.E."/>
        </authorList>
    </citation>
    <scope>NUCLEOTIDE SEQUENCE [LARGE SCALE GENOMIC DNA]</scope>
    <source>
        <strain evidence="8 9">PG1</strain>
    </source>
</reference>
<dbReference type="Pfam" id="PF00753">
    <property type="entry name" value="Lactamase_B"/>
    <property type="match status" value="1"/>
</dbReference>
<keyword evidence="9" id="KW-1185">Reference proteome</keyword>
<evidence type="ECO:0000256" key="2">
    <source>
        <dbReference type="ARBA" id="ARBA00007749"/>
    </source>
</evidence>
<dbReference type="InterPro" id="IPR051013">
    <property type="entry name" value="MBL_superfamily_lactonases"/>
</dbReference>